<dbReference type="InterPro" id="IPR005119">
    <property type="entry name" value="LysR_subst-bd"/>
</dbReference>
<dbReference type="CDD" id="cd08420">
    <property type="entry name" value="PBP2_CysL_like"/>
    <property type="match status" value="1"/>
</dbReference>
<dbReference type="PANTHER" id="PTHR30126">
    <property type="entry name" value="HTH-TYPE TRANSCRIPTIONAL REGULATOR"/>
    <property type="match status" value="1"/>
</dbReference>
<keyword evidence="2" id="KW-0805">Transcription regulation</keyword>
<keyword evidence="7" id="KW-1185">Reference proteome</keyword>
<dbReference type="RefSeq" id="WP_338607296.1">
    <property type="nucleotide sequence ID" value="NZ_CP146275.1"/>
</dbReference>
<dbReference type="PANTHER" id="PTHR30126:SF39">
    <property type="entry name" value="HTH-TYPE TRANSCRIPTIONAL REGULATOR CYSL"/>
    <property type="match status" value="1"/>
</dbReference>
<dbReference type="EMBL" id="CP146275">
    <property type="protein sequence ID" value="WWT31835.1"/>
    <property type="molecule type" value="Genomic_DNA"/>
</dbReference>
<evidence type="ECO:0000256" key="4">
    <source>
        <dbReference type="ARBA" id="ARBA00023163"/>
    </source>
</evidence>
<comment type="similarity">
    <text evidence="1">Belongs to the LysR transcriptional regulatory family.</text>
</comment>
<dbReference type="Proteomes" id="UP001369958">
    <property type="component" value="Chromosome"/>
</dbReference>
<gene>
    <name evidence="6" type="ORF">V6617_12545</name>
</gene>
<dbReference type="InterPro" id="IPR000847">
    <property type="entry name" value="LysR_HTH_N"/>
</dbReference>
<dbReference type="PRINTS" id="PR00039">
    <property type="entry name" value="HTHLYSR"/>
</dbReference>
<evidence type="ECO:0000256" key="1">
    <source>
        <dbReference type="ARBA" id="ARBA00009437"/>
    </source>
</evidence>
<keyword evidence="3" id="KW-0238">DNA-binding</keyword>
<evidence type="ECO:0000313" key="7">
    <source>
        <dbReference type="Proteomes" id="UP001369958"/>
    </source>
</evidence>
<evidence type="ECO:0000259" key="5">
    <source>
        <dbReference type="PROSITE" id="PS50931"/>
    </source>
</evidence>
<dbReference type="PROSITE" id="PS50931">
    <property type="entry name" value="HTH_LYSR"/>
    <property type="match status" value="1"/>
</dbReference>
<dbReference type="Pfam" id="PF03466">
    <property type="entry name" value="LysR_substrate"/>
    <property type="match status" value="1"/>
</dbReference>
<evidence type="ECO:0000313" key="6">
    <source>
        <dbReference type="EMBL" id="WWT31835.1"/>
    </source>
</evidence>
<reference evidence="6 7" key="1">
    <citation type="submission" date="2024-02" db="EMBL/GenBank/DDBJ databases">
        <title>Complete genome sequence of Pelagibacterium nitratireducens ZH15.</title>
        <authorList>
            <person name="Zhao L.H."/>
        </authorList>
    </citation>
    <scope>NUCLEOTIDE SEQUENCE [LARGE SCALE GENOMIC DNA]</scope>
    <source>
        <strain evidence="6 7">ZH15</strain>
    </source>
</reference>
<accession>A0ABZ2HY11</accession>
<keyword evidence="4" id="KW-0804">Transcription</keyword>
<name>A0ABZ2HY11_9HYPH</name>
<dbReference type="InterPro" id="IPR036390">
    <property type="entry name" value="WH_DNA-bd_sf"/>
</dbReference>
<dbReference type="SUPFAM" id="SSF53850">
    <property type="entry name" value="Periplasmic binding protein-like II"/>
    <property type="match status" value="1"/>
</dbReference>
<dbReference type="InterPro" id="IPR036388">
    <property type="entry name" value="WH-like_DNA-bd_sf"/>
</dbReference>
<feature type="domain" description="HTH lysR-type" evidence="5">
    <location>
        <begin position="1"/>
        <end position="58"/>
    </location>
</feature>
<dbReference type="Gene3D" id="1.10.10.10">
    <property type="entry name" value="Winged helix-like DNA-binding domain superfamily/Winged helix DNA-binding domain"/>
    <property type="match status" value="1"/>
</dbReference>
<evidence type="ECO:0000256" key="2">
    <source>
        <dbReference type="ARBA" id="ARBA00023015"/>
    </source>
</evidence>
<evidence type="ECO:0000256" key="3">
    <source>
        <dbReference type="ARBA" id="ARBA00023125"/>
    </source>
</evidence>
<dbReference type="Pfam" id="PF00126">
    <property type="entry name" value="HTH_1"/>
    <property type="match status" value="1"/>
</dbReference>
<dbReference type="SUPFAM" id="SSF46785">
    <property type="entry name" value="Winged helix' DNA-binding domain"/>
    <property type="match status" value="1"/>
</dbReference>
<protein>
    <submittedName>
        <fullName evidence="6">LysR family transcriptional regulator</fullName>
    </submittedName>
</protein>
<proteinExistence type="inferred from homology"/>
<dbReference type="Gene3D" id="3.40.190.290">
    <property type="match status" value="1"/>
</dbReference>
<organism evidence="6 7">
    <name type="scientific">Pelagibacterium nitratireducens</name>
    <dbReference type="NCBI Taxonomy" id="1046114"/>
    <lineage>
        <taxon>Bacteria</taxon>
        <taxon>Pseudomonadati</taxon>
        <taxon>Pseudomonadota</taxon>
        <taxon>Alphaproteobacteria</taxon>
        <taxon>Hyphomicrobiales</taxon>
        <taxon>Devosiaceae</taxon>
        <taxon>Pelagibacterium</taxon>
    </lineage>
</organism>
<sequence>MTLEQLRIFVAVAELEHIRRASETLNLSQSAVSSAIAALETRHAVTLFDRVGRSIVLNQTGRDFLGEAKAVLDRAKAAEAALTDLSVLLRGRLSIMASQTIASYWLPRLLVAYHAEYPHIDVDVTFANTNGVAAAIESGGAELGLVEGLVDSPALASDPVGHDVMDVVVAVGHPWASGTNAQLDAVPWVVREQGSGTREAFEQMAQGKHLPVAMVLPGNEAVLEAVEAGLGASLMSRLVARTRLEAGTLQIVPGWSRAREFHVLHHKERYRTRASSAFLEVVAKSQPAKINRSF</sequence>